<sequence>MIRIPKMRISLLFFFVAFIWNLPAKGQSDSQPNIIFILVDDLGYGDIGVFFQNERKSLNDRSEPWIMTPQLDKMAMQGAMMTDHYAAAPVCAPSRASILMGVNQGHAHVRDNQFDKEIGKNHTMAEVLRSARYTTVAVGKWGLQGKGEGPDWPTHPLKVGFDQYFGYIRHRDGHEHYPVEGVYRGSKEVYQNYETVQGLDKCYTGDLFTAKAKDFIIKHQAKDSQQPFFMYLAYDTPHAVLELPTQDYPAGGGLNGGIQWLGNAGKMINTASGEVDSFVYPEFANATYDHDKNEATPEVAWPDTYKRYATVNRRIDDQVGDLMQLLEDLEISENTLVVFTSDNGPSRESYLPEEYVAYTPEFFNNFAHFDGIKRDVYEGGLRTATIAHWPIHIKAGTVVNSPSISYDWMATFADAAGAPVPVRTDGVSLLPSLTGKGKQEPSQVYVEYAQGGKIPKYAEFLESHQGKLRGQMQMIRQGEMVGVRYNIQGQEDDFELYDVTKDPQQGTDLSSDREALQASFKAAALRLRVADAQAPRPYDEALVPSLEIRKPKKGLIAKTYDINSPWIPKLSQKAIANKKVNRLAVQEAPAKGNLVMWQGYLDVPEDGKYTFSANRGESHFFMRIHDISVLDGNYATDHSPIGSVQLEKGLHPVKIYYLKETQTPSLELFWTDQEGNKEEVPAGAWYR</sequence>
<accession>A0ABQ1V9Y3</accession>
<dbReference type="PANTHER" id="PTHR43751:SF3">
    <property type="entry name" value="SULFATASE N-TERMINAL DOMAIN-CONTAINING PROTEIN"/>
    <property type="match status" value="1"/>
</dbReference>
<dbReference type="EMBL" id="BMIU01000024">
    <property type="protein sequence ID" value="GGF46206.1"/>
    <property type="molecule type" value="Genomic_DNA"/>
</dbReference>
<keyword evidence="4" id="KW-1185">Reference proteome</keyword>
<evidence type="ECO:0000313" key="4">
    <source>
        <dbReference type="Proteomes" id="UP000647339"/>
    </source>
</evidence>
<dbReference type="Proteomes" id="UP000647339">
    <property type="component" value="Unassembled WGS sequence"/>
</dbReference>
<dbReference type="InterPro" id="IPR011658">
    <property type="entry name" value="PA14_dom"/>
</dbReference>
<dbReference type="InterPro" id="IPR017850">
    <property type="entry name" value="Alkaline_phosphatase_core_sf"/>
</dbReference>
<dbReference type="InterPro" id="IPR052701">
    <property type="entry name" value="GAG_Ulvan_Degrading_Sulfatases"/>
</dbReference>
<organism evidence="3 4">
    <name type="scientific">Echinicola rosea</name>
    <dbReference type="NCBI Taxonomy" id="1807691"/>
    <lineage>
        <taxon>Bacteria</taxon>
        <taxon>Pseudomonadati</taxon>
        <taxon>Bacteroidota</taxon>
        <taxon>Cytophagia</taxon>
        <taxon>Cytophagales</taxon>
        <taxon>Cyclobacteriaceae</taxon>
        <taxon>Echinicola</taxon>
    </lineage>
</organism>
<gene>
    <name evidence="3" type="ORF">GCM10011339_38380</name>
</gene>
<reference evidence="4" key="1">
    <citation type="journal article" date="2019" name="Int. J. Syst. Evol. Microbiol.">
        <title>The Global Catalogue of Microorganisms (GCM) 10K type strain sequencing project: providing services to taxonomists for standard genome sequencing and annotation.</title>
        <authorList>
            <consortium name="The Broad Institute Genomics Platform"/>
            <consortium name="The Broad Institute Genome Sequencing Center for Infectious Disease"/>
            <person name="Wu L."/>
            <person name="Ma J."/>
        </authorList>
    </citation>
    <scope>NUCLEOTIDE SEQUENCE [LARGE SCALE GENOMIC DNA]</scope>
    <source>
        <strain evidence="4">CGMCC 1.15407</strain>
    </source>
</reference>
<dbReference type="SUPFAM" id="SSF56988">
    <property type="entry name" value="Anthrax protective antigen"/>
    <property type="match status" value="1"/>
</dbReference>
<dbReference type="InterPro" id="IPR000917">
    <property type="entry name" value="Sulfatase_N"/>
</dbReference>
<dbReference type="RefSeq" id="WP_137403804.1">
    <property type="nucleotide sequence ID" value="NZ_BMIU01000024.1"/>
</dbReference>
<evidence type="ECO:0000313" key="3">
    <source>
        <dbReference type="EMBL" id="GGF46206.1"/>
    </source>
</evidence>
<name>A0ABQ1V9Y3_9BACT</name>
<dbReference type="Gene3D" id="3.90.182.10">
    <property type="entry name" value="Toxin - Anthrax Protective Antigen,domain 1"/>
    <property type="match status" value="1"/>
</dbReference>
<dbReference type="Gene3D" id="3.40.720.10">
    <property type="entry name" value="Alkaline Phosphatase, subunit A"/>
    <property type="match status" value="1"/>
</dbReference>
<proteinExistence type="predicted"/>
<feature type="domain" description="Sulfatase N-terminal" evidence="1">
    <location>
        <begin position="32"/>
        <end position="418"/>
    </location>
</feature>
<dbReference type="Pfam" id="PF07691">
    <property type="entry name" value="PA14"/>
    <property type="match status" value="1"/>
</dbReference>
<dbReference type="Pfam" id="PF00884">
    <property type="entry name" value="Sulfatase"/>
    <property type="match status" value="1"/>
</dbReference>
<evidence type="ECO:0000259" key="1">
    <source>
        <dbReference type="Pfam" id="PF00884"/>
    </source>
</evidence>
<comment type="caution">
    <text evidence="3">The sequence shown here is derived from an EMBL/GenBank/DDBJ whole genome shotgun (WGS) entry which is preliminary data.</text>
</comment>
<feature type="domain" description="PA14" evidence="2">
    <location>
        <begin position="594"/>
        <end position="682"/>
    </location>
</feature>
<dbReference type="SUPFAM" id="SSF53649">
    <property type="entry name" value="Alkaline phosphatase-like"/>
    <property type="match status" value="1"/>
</dbReference>
<dbReference type="PANTHER" id="PTHR43751">
    <property type="entry name" value="SULFATASE"/>
    <property type="match status" value="1"/>
</dbReference>
<protein>
    <submittedName>
        <fullName evidence="3">N-acetylgalactosamine-6-sulfatase</fullName>
    </submittedName>
</protein>
<evidence type="ECO:0000259" key="2">
    <source>
        <dbReference type="Pfam" id="PF07691"/>
    </source>
</evidence>